<dbReference type="GO" id="GO:0005739">
    <property type="term" value="C:mitochondrion"/>
    <property type="evidence" value="ECO:0007669"/>
    <property type="project" value="TreeGrafter"/>
</dbReference>
<dbReference type="GO" id="GO:0005525">
    <property type="term" value="F:GTP binding"/>
    <property type="evidence" value="ECO:0007669"/>
    <property type="project" value="UniProtKB-KW"/>
</dbReference>
<dbReference type="SUPFAM" id="SSF52540">
    <property type="entry name" value="P-loop containing nucleoside triphosphate hydrolases"/>
    <property type="match status" value="1"/>
</dbReference>
<keyword evidence="6" id="KW-1185">Reference proteome</keyword>
<dbReference type="EMBL" id="MU004230">
    <property type="protein sequence ID" value="KAF2674131.1"/>
    <property type="molecule type" value="Genomic_DNA"/>
</dbReference>
<dbReference type="AlphaFoldDB" id="A0A6A6URW5"/>
<dbReference type="PANTHER" id="PTHR45782">
    <property type="entry name" value="MITOCHONDRIAL RIBOSOME-ASSOCIATED GTPASE 1"/>
    <property type="match status" value="1"/>
</dbReference>
<keyword evidence="1 3" id="KW-0547">Nucleotide-binding</keyword>
<dbReference type="Pfam" id="PF01926">
    <property type="entry name" value="MMR_HSR1"/>
    <property type="match status" value="1"/>
</dbReference>
<dbReference type="GO" id="GO:0032543">
    <property type="term" value="P:mitochondrial translation"/>
    <property type="evidence" value="ECO:0007669"/>
    <property type="project" value="TreeGrafter"/>
</dbReference>
<dbReference type="InterPro" id="IPR016478">
    <property type="entry name" value="GTPase_MTG1"/>
</dbReference>
<dbReference type="PANTHER" id="PTHR45782:SF4">
    <property type="entry name" value="MITOCHONDRIAL RIBOSOME-ASSOCIATED GTPASE 1"/>
    <property type="match status" value="1"/>
</dbReference>
<proteinExistence type="predicted"/>
<dbReference type="GO" id="GO:0003924">
    <property type="term" value="F:GTPase activity"/>
    <property type="evidence" value="ECO:0007669"/>
    <property type="project" value="TreeGrafter"/>
</dbReference>
<dbReference type="InterPro" id="IPR006073">
    <property type="entry name" value="GTP-bd"/>
</dbReference>
<sequence length="349" mass="38798">MAASFIPRAIFPTLDNLPRSYFLGHHKSALDKMKRLLSSTDLVLEVRDYRIPLSSRNPLLDEAIEGKKRIIIYTKRDLGSSGSKEEGLRDDIVREWNYPDPVHFVSGGKIPTLKKSAKALISSIQSAARDRDALTPTTMLIIGMPNVGKSTLLNGLRFQGTGNRKKAAITGGQPGITRRISEVVKIISGATEAESVYTRDTPGVFVPYVNDPETMLKLALCNCVKDSIISPVTVADYCLFRMNLIDPLIYANDYKPTNDILELLTTLARKLGRLKEEGVPDLDAAAIWFIQAWRDGKRGKFILDDVSPEALQKRIDEESAAPPSMTQARKIWKHDMLQAARMKASSSDR</sequence>
<feature type="binding site" evidence="3">
    <location>
        <begin position="146"/>
        <end position="151"/>
    </location>
    <ligand>
        <name>GTP</name>
        <dbReference type="ChEBI" id="CHEBI:37565"/>
    </ligand>
</feature>
<dbReference type="OrthoDB" id="269151at2759"/>
<feature type="domain" description="CP-type G" evidence="4">
    <location>
        <begin position="27"/>
        <end position="207"/>
    </location>
</feature>
<dbReference type="Gene3D" id="1.10.1580.10">
    <property type="match status" value="1"/>
</dbReference>
<dbReference type="Gene3D" id="3.40.50.300">
    <property type="entry name" value="P-loop containing nucleotide triphosphate hydrolases"/>
    <property type="match status" value="1"/>
</dbReference>
<keyword evidence="2 3" id="KW-0342">GTP-binding</keyword>
<evidence type="ECO:0000259" key="4">
    <source>
        <dbReference type="PROSITE" id="PS51721"/>
    </source>
</evidence>
<evidence type="ECO:0000313" key="5">
    <source>
        <dbReference type="EMBL" id="KAF2674131.1"/>
    </source>
</evidence>
<evidence type="ECO:0000256" key="3">
    <source>
        <dbReference type="PIRSR" id="PIRSR006230-1"/>
    </source>
</evidence>
<protein>
    <submittedName>
        <fullName evidence="5">GTPase</fullName>
    </submittedName>
</protein>
<dbReference type="Proteomes" id="UP000799302">
    <property type="component" value="Unassembled WGS sequence"/>
</dbReference>
<feature type="binding site" evidence="3">
    <location>
        <position position="203"/>
    </location>
    <ligand>
        <name>GTP</name>
        <dbReference type="ChEBI" id="CHEBI:37565"/>
    </ligand>
</feature>
<dbReference type="PROSITE" id="PS51721">
    <property type="entry name" value="G_CP"/>
    <property type="match status" value="1"/>
</dbReference>
<dbReference type="PIRSF" id="PIRSF006230">
    <property type="entry name" value="MG442"/>
    <property type="match status" value="1"/>
</dbReference>
<gene>
    <name evidence="5" type="ORF">BT63DRAFT_419443</name>
</gene>
<evidence type="ECO:0000256" key="1">
    <source>
        <dbReference type="ARBA" id="ARBA00022741"/>
    </source>
</evidence>
<dbReference type="InterPro" id="IPR023179">
    <property type="entry name" value="GTP-bd_ortho_bundle_sf"/>
</dbReference>
<reference evidence="5" key="1">
    <citation type="journal article" date="2020" name="Stud. Mycol.">
        <title>101 Dothideomycetes genomes: a test case for predicting lifestyles and emergence of pathogens.</title>
        <authorList>
            <person name="Haridas S."/>
            <person name="Albert R."/>
            <person name="Binder M."/>
            <person name="Bloem J."/>
            <person name="Labutti K."/>
            <person name="Salamov A."/>
            <person name="Andreopoulos B."/>
            <person name="Baker S."/>
            <person name="Barry K."/>
            <person name="Bills G."/>
            <person name="Bluhm B."/>
            <person name="Cannon C."/>
            <person name="Castanera R."/>
            <person name="Culley D."/>
            <person name="Daum C."/>
            <person name="Ezra D."/>
            <person name="Gonzalez J."/>
            <person name="Henrissat B."/>
            <person name="Kuo A."/>
            <person name="Liang C."/>
            <person name="Lipzen A."/>
            <person name="Lutzoni F."/>
            <person name="Magnuson J."/>
            <person name="Mondo S."/>
            <person name="Nolan M."/>
            <person name="Ohm R."/>
            <person name="Pangilinan J."/>
            <person name="Park H.-J."/>
            <person name="Ramirez L."/>
            <person name="Alfaro M."/>
            <person name="Sun H."/>
            <person name="Tritt A."/>
            <person name="Yoshinaga Y."/>
            <person name="Zwiers L.-H."/>
            <person name="Turgeon B."/>
            <person name="Goodwin S."/>
            <person name="Spatafora J."/>
            <person name="Crous P."/>
            <person name="Grigoriev I."/>
        </authorList>
    </citation>
    <scope>NUCLEOTIDE SEQUENCE</scope>
    <source>
        <strain evidence="5">CBS 115976</strain>
    </source>
</reference>
<accession>A0A6A6URW5</accession>
<dbReference type="InterPro" id="IPR027417">
    <property type="entry name" value="P-loop_NTPase"/>
</dbReference>
<dbReference type="InterPro" id="IPR030378">
    <property type="entry name" value="G_CP_dom"/>
</dbReference>
<evidence type="ECO:0000313" key="6">
    <source>
        <dbReference type="Proteomes" id="UP000799302"/>
    </source>
</evidence>
<name>A0A6A6URW5_9PEZI</name>
<organism evidence="5 6">
    <name type="scientific">Microthyrium microscopicum</name>
    <dbReference type="NCBI Taxonomy" id="703497"/>
    <lineage>
        <taxon>Eukaryota</taxon>
        <taxon>Fungi</taxon>
        <taxon>Dikarya</taxon>
        <taxon>Ascomycota</taxon>
        <taxon>Pezizomycotina</taxon>
        <taxon>Dothideomycetes</taxon>
        <taxon>Dothideomycetes incertae sedis</taxon>
        <taxon>Microthyriales</taxon>
        <taxon>Microthyriaceae</taxon>
        <taxon>Microthyrium</taxon>
    </lineage>
</organism>
<evidence type="ECO:0000256" key="2">
    <source>
        <dbReference type="ARBA" id="ARBA00023134"/>
    </source>
</evidence>